<dbReference type="OrthoDB" id="10018316at2759"/>
<evidence type="ECO:0000256" key="2">
    <source>
        <dbReference type="ARBA" id="ARBA00022771"/>
    </source>
</evidence>
<evidence type="ECO:0000256" key="5">
    <source>
        <dbReference type="SAM" id="MobiDB-lite"/>
    </source>
</evidence>
<dbReference type="STRING" id="1399860.A0A2C5Y9M5"/>
<comment type="caution">
    <text evidence="7">The sequence shown here is derived from an EMBL/GenBank/DDBJ whole genome shotgun (WGS) entry which is preliminary data.</text>
</comment>
<dbReference type="SMART" id="SM00064">
    <property type="entry name" value="FYVE"/>
    <property type="match status" value="1"/>
</dbReference>
<dbReference type="PANTHER" id="PTHR23164">
    <property type="entry name" value="EARLY ENDOSOME ANTIGEN 1"/>
    <property type="match status" value="1"/>
</dbReference>
<dbReference type="Gene3D" id="3.30.40.10">
    <property type="entry name" value="Zinc/RING finger domain, C3HC4 (zinc finger)"/>
    <property type="match status" value="1"/>
</dbReference>
<feature type="compositionally biased region" description="Low complexity" evidence="5">
    <location>
        <begin position="43"/>
        <end position="59"/>
    </location>
</feature>
<dbReference type="PROSITE" id="PS50178">
    <property type="entry name" value="ZF_FYVE"/>
    <property type="match status" value="1"/>
</dbReference>
<dbReference type="AlphaFoldDB" id="A0A2C5Y9M5"/>
<dbReference type="Pfam" id="PF01363">
    <property type="entry name" value="FYVE"/>
    <property type="match status" value="1"/>
</dbReference>
<keyword evidence="2 4" id="KW-0863">Zinc-finger</keyword>
<keyword evidence="8" id="KW-1185">Reference proteome</keyword>
<dbReference type="InterPro" id="IPR017455">
    <property type="entry name" value="Znf_FYVE-rel"/>
</dbReference>
<protein>
    <recommendedName>
        <fullName evidence="6">FYVE-type domain-containing protein</fullName>
    </recommendedName>
</protein>
<evidence type="ECO:0000313" key="7">
    <source>
        <dbReference type="EMBL" id="PHH63581.1"/>
    </source>
</evidence>
<dbReference type="Proteomes" id="UP000226192">
    <property type="component" value="Unassembled WGS sequence"/>
</dbReference>
<dbReference type="InterPro" id="IPR013083">
    <property type="entry name" value="Znf_RING/FYVE/PHD"/>
</dbReference>
<keyword evidence="3" id="KW-0862">Zinc</keyword>
<proteinExistence type="predicted"/>
<evidence type="ECO:0000256" key="4">
    <source>
        <dbReference type="PROSITE-ProRule" id="PRU00091"/>
    </source>
</evidence>
<gene>
    <name evidence="7" type="ORF">CDD81_5673</name>
</gene>
<feature type="domain" description="FYVE-type" evidence="6">
    <location>
        <begin position="176"/>
        <end position="231"/>
    </location>
</feature>
<dbReference type="PANTHER" id="PTHR23164:SF30">
    <property type="entry name" value="EARLY ENDOSOME ANTIGEN 1"/>
    <property type="match status" value="1"/>
</dbReference>
<evidence type="ECO:0000313" key="8">
    <source>
        <dbReference type="Proteomes" id="UP000226192"/>
    </source>
</evidence>
<feature type="region of interest" description="Disordered" evidence="5">
    <location>
        <begin position="1"/>
        <end position="65"/>
    </location>
</feature>
<dbReference type="EMBL" id="NJET01000046">
    <property type="protein sequence ID" value="PHH63581.1"/>
    <property type="molecule type" value="Genomic_DNA"/>
</dbReference>
<reference evidence="7 8" key="1">
    <citation type="submission" date="2017-06" db="EMBL/GenBank/DDBJ databases">
        <title>Ant-infecting Ophiocordyceps genomes reveal a high diversity of potential behavioral manipulation genes and a possible major role for enterotoxins.</title>
        <authorList>
            <person name="De Bekker C."/>
            <person name="Evans H.C."/>
            <person name="Brachmann A."/>
            <person name="Hughes D.P."/>
        </authorList>
    </citation>
    <scope>NUCLEOTIDE SEQUENCE [LARGE SCALE GENOMIC DNA]</scope>
    <source>
        <strain evidence="7 8">Map64</strain>
    </source>
</reference>
<keyword evidence="1" id="KW-0479">Metal-binding</keyword>
<dbReference type="SUPFAM" id="SSF57903">
    <property type="entry name" value="FYVE/PHD zinc finger"/>
    <property type="match status" value="1"/>
</dbReference>
<accession>A0A2C5Y9M5</accession>
<dbReference type="CDD" id="cd15760">
    <property type="entry name" value="FYVE_scVPS27p_like"/>
    <property type="match status" value="1"/>
</dbReference>
<evidence type="ECO:0000256" key="3">
    <source>
        <dbReference type="ARBA" id="ARBA00022833"/>
    </source>
</evidence>
<evidence type="ECO:0000256" key="1">
    <source>
        <dbReference type="ARBA" id="ARBA00022723"/>
    </source>
</evidence>
<organism evidence="7 8">
    <name type="scientific">Ophiocordyceps australis</name>
    <dbReference type="NCBI Taxonomy" id="1399860"/>
    <lineage>
        <taxon>Eukaryota</taxon>
        <taxon>Fungi</taxon>
        <taxon>Dikarya</taxon>
        <taxon>Ascomycota</taxon>
        <taxon>Pezizomycotina</taxon>
        <taxon>Sordariomycetes</taxon>
        <taxon>Hypocreomycetidae</taxon>
        <taxon>Hypocreales</taxon>
        <taxon>Ophiocordycipitaceae</taxon>
        <taxon>Ophiocordyceps</taxon>
    </lineage>
</organism>
<dbReference type="InterPro" id="IPR011011">
    <property type="entry name" value="Znf_FYVE_PHD"/>
</dbReference>
<dbReference type="GO" id="GO:0008270">
    <property type="term" value="F:zinc ion binding"/>
    <property type="evidence" value="ECO:0007669"/>
    <property type="project" value="UniProtKB-KW"/>
</dbReference>
<evidence type="ECO:0000259" key="6">
    <source>
        <dbReference type="PROSITE" id="PS50178"/>
    </source>
</evidence>
<sequence>MAADLIMPTLPGDSQTSRHFLAQSRPSHSRAQSYTLPAGPQISPLSTSNTSASSQTASTPPSPKTYYMRQGRPMYIPAVLRPCDEFPSWKVTRCKTAASSSDSDSDPGLRRVNSNLNTIASLGVLSQRLRRRCAPDSIRLLDGDWHLDSFPPATSLPTRRHWKPDSESFVCDDATCKRSFSYFVRRHHCRKCGNIFCDWHSSFVLPLDQDAQFNPRATLSRACNHCFQEVKAIYARDDTHSLQSLSSDANLATHSAPVAAPAPAAAPNISTCPAGDAAASVPRDWNWSTF</sequence>
<dbReference type="InterPro" id="IPR000306">
    <property type="entry name" value="Znf_FYVE"/>
</dbReference>
<feature type="compositionally biased region" description="Polar residues" evidence="5">
    <location>
        <begin position="12"/>
        <end position="35"/>
    </location>
</feature>
<name>A0A2C5Y9M5_9HYPO</name>